<organism evidence="2 3">
    <name type="scientific">Prauserella rugosa</name>
    <dbReference type="NCBI Taxonomy" id="43354"/>
    <lineage>
        <taxon>Bacteria</taxon>
        <taxon>Bacillati</taxon>
        <taxon>Actinomycetota</taxon>
        <taxon>Actinomycetes</taxon>
        <taxon>Pseudonocardiales</taxon>
        <taxon>Pseudonocardiaceae</taxon>
        <taxon>Prauserella</taxon>
    </lineage>
</organism>
<keyword evidence="1" id="KW-0472">Membrane</keyword>
<comment type="caution">
    <text evidence="2">The sequence shown here is derived from an EMBL/GenBank/DDBJ whole genome shotgun (WGS) entry which is preliminary data.</text>
</comment>
<feature type="transmembrane region" description="Helical" evidence="1">
    <location>
        <begin position="98"/>
        <end position="121"/>
    </location>
</feature>
<keyword evidence="3" id="KW-1185">Reference proteome</keyword>
<dbReference type="AlphaFoldDB" id="A0A660CJL2"/>
<evidence type="ECO:0000313" key="3">
    <source>
        <dbReference type="Proteomes" id="UP000317303"/>
    </source>
</evidence>
<feature type="transmembrane region" description="Helical" evidence="1">
    <location>
        <begin position="56"/>
        <end position="77"/>
    </location>
</feature>
<dbReference type="Proteomes" id="UP000317303">
    <property type="component" value="Unassembled WGS sequence"/>
</dbReference>
<protein>
    <submittedName>
        <fullName evidence="2">Uncharacterized protein</fullName>
    </submittedName>
</protein>
<keyword evidence="1" id="KW-1133">Transmembrane helix</keyword>
<dbReference type="EMBL" id="VLJV01000001">
    <property type="protein sequence ID" value="TWH21331.1"/>
    <property type="molecule type" value="Genomic_DNA"/>
</dbReference>
<sequence>MTARPNTPDLVTWCAYAGMAVALPTALWRVPVAAGFPLGTPEAWRHEQQIPGTGTWYLLGLSLVQLAAIACMFALTVDPARLTPRWLRGRRGGRLVPTFVGAAGTAGALVLSLLVTMSVIAWDKVDPFSGTDYDGWAWLCAGCYLVAALWPPLLGAASVGYLVRYRRTAAVPSRAERSTGSEGAP</sequence>
<feature type="transmembrane region" description="Helical" evidence="1">
    <location>
        <begin position="12"/>
        <end position="36"/>
    </location>
</feature>
<accession>A0A660CJL2</accession>
<name>A0A660CJL2_9PSEU</name>
<feature type="transmembrane region" description="Helical" evidence="1">
    <location>
        <begin position="136"/>
        <end position="163"/>
    </location>
</feature>
<evidence type="ECO:0000313" key="2">
    <source>
        <dbReference type="EMBL" id="TWH21331.1"/>
    </source>
</evidence>
<keyword evidence="1" id="KW-0812">Transmembrane</keyword>
<dbReference type="OrthoDB" id="2717873at2"/>
<evidence type="ECO:0000256" key="1">
    <source>
        <dbReference type="SAM" id="Phobius"/>
    </source>
</evidence>
<gene>
    <name evidence="2" type="ORF">JD82_03190</name>
</gene>
<reference evidence="2 3" key="1">
    <citation type="submission" date="2019-07" db="EMBL/GenBank/DDBJ databases">
        <title>R&amp;d 2014.</title>
        <authorList>
            <person name="Klenk H.-P."/>
        </authorList>
    </citation>
    <scope>NUCLEOTIDE SEQUENCE [LARGE SCALE GENOMIC DNA]</scope>
    <source>
        <strain evidence="2 3">DSM 43194</strain>
    </source>
</reference>
<dbReference type="RefSeq" id="WP_030533681.1">
    <property type="nucleotide sequence ID" value="NZ_JOIJ01000017.1"/>
</dbReference>
<proteinExistence type="predicted"/>